<dbReference type="InterPro" id="IPR013154">
    <property type="entry name" value="ADH-like_N"/>
</dbReference>
<reference evidence="4 5" key="1">
    <citation type="submission" date="2016-12" db="EMBL/GenBank/DDBJ databases">
        <title>The new phylogeny of genus Mycobacterium.</title>
        <authorList>
            <person name="Tortoli E."/>
            <person name="Trovato A."/>
            <person name="Cirillo D.M."/>
        </authorList>
    </citation>
    <scope>NUCLEOTIDE SEQUENCE [LARGE SCALE GENOMIC DNA]</scope>
    <source>
        <strain evidence="4 5">DSM 45069</strain>
    </source>
</reference>
<keyword evidence="5" id="KW-1185">Reference proteome</keyword>
<dbReference type="AlphaFoldDB" id="A0A1W9ZQ40"/>
<keyword evidence="2" id="KW-0560">Oxidoreductase</keyword>
<evidence type="ECO:0000256" key="1">
    <source>
        <dbReference type="ARBA" id="ARBA00022857"/>
    </source>
</evidence>
<dbReference type="InterPro" id="IPR013149">
    <property type="entry name" value="ADH-like_C"/>
</dbReference>
<dbReference type="PANTHER" id="PTHR48106">
    <property type="entry name" value="QUINONE OXIDOREDUCTASE PIG3-RELATED"/>
    <property type="match status" value="1"/>
</dbReference>
<dbReference type="Pfam" id="PF00107">
    <property type="entry name" value="ADH_zinc_N"/>
    <property type="match status" value="1"/>
</dbReference>
<dbReference type="PANTHER" id="PTHR48106:SF5">
    <property type="entry name" value="ZINC-CONTAINING ALCOHOL DEHYDROGENASE"/>
    <property type="match status" value="1"/>
</dbReference>
<dbReference type="Pfam" id="PF08240">
    <property type="entry name" value="ADH_N"/>
    <property type="match status" value="1"/>
</dbReference>
<dbReference type="Gene3D" id="3.40.50.720">
    <property type="entry name" value="NAD(P)-binding Rossmann-like Domain"/>
    <property type="match status" value="1"/>
</dbReference>
<dbReference type="Gene3D" id="3.90.180.10">
    <property type="entry name" value="Medium-chain alcohol dehydrogenases, catalytic domain"/>
    <property type="match status" value="1"/>
</dbReference>
<keyword evidence="1" id="KW-0521">NADP</keyword>
<evidence type="ECO:0000259" key="3">
    <source>
        <dbReference type="SMART" id="SM00829"/>
    </source>
</evidence>
<dbReference type="Proteomes" id="UP000192707">
    <property type="component" value="Unassembled WGS sequence"/>
</dbReference>
<dbReference type="InterPro" id="IPR011032">
    <property type="entry name" value="GroES-like_sf"/>
</dbReference>
<feature type="domain" description="Enoyl reductase (ER)" evidence="3">
    <location>
        <begin position="12"/>
        <end position="327"/>
    </location>
</feature>
<dbReference type="SMART" id="SM00829">
    <property type="entry name" value="PKS_ER"/>
    <property type="match status" value="1"/>
</dbReference>
<dbReference type="OrthoDB" id="9792162at2"/>
<dbReference type="EMBL" id="MVHG01000005">
    <property type="protein sequence ID" value="ORA19909.1"/>
    <property type="molecule type" value="Genomic_DNA"/>
</dbReference>
<evidence type="ECO:0000313" key="5">
    <source>
        <dbReference type="Proteomes" id="UP000192707"/>
    </source>
</evidence>
<gene>
    <name evidence="4" type="ORF">BST14_04065</name>
</gene>
<organism evidence="4 5">
    <name type="scientific">Mycobacterium arosiense ATCC BAA-1401 = DSM 45069</name>
    <dbReference type="NCBI Taxonomy" id="1265311"/>
    <lineage>
        <taxon>Bacteria</taxon>
        <taxon>Bacillati</taxon>
        <taxon>Actinomycetota</taxon>
        <taxon>Actinomycetes</taxon>
        <taxon>Mycobacteriales</taxon>
        <taxon>Mycobacteriaceae</taxon>
        <taxon>Mycobacterium</taxon>
        <taxon>Mycobacterium avium complex (MAC)</taxon>
    </lineage>
</organism>
<accession>A0A1W9ZQ40</accession>
<dbReference type="GO" id="GO:0070402">
    <property type="term" value="F:NADPH binding"/>
    <property type="evidence" value="ECO:0007669"/>
    <property type="project" value="TreeGrafter"/>
</dbReference>
<dbReference type="SUPFAM" id="SSF50129">
    <property type="entry name" value="GroES-like"/>
    <property type="match status" value="1"/>
</dbReference>
<sequence length="332" mass="35246">MKAQAVTFREHGGPDVLKVEAVDVPDPGEGEVTVAVEAFALNRADTFFREGWHPIKPEFPSRFGYEASGRVIAVGDGVSDYSVGDRVSTLPVMEMQRYGAYGEAMTLPARLLVPTPDNLGSAEAAAVWASYMTAYGALADLVTVKPGDWVLCTAASSSVANAASQISLALGAKPIGVTRSKAKADAVREAGACEVIVSDDEDLVARVMEITDGHGADFVFDPIAGATFGQLAEAVAPHGTVILYGATSPEPTELPVITAVAKNLTFRCYAMLLEEQPDRDERAKKFIRDGISAGRLRPRVGHELPFSQVLDAVKLLDSMNHNGKIVVRTSTG</sequence>
<name>A0A1W9ZQ40_MYCAI</name>
<dbReference type="GO" id="GO:0016651">
    <property type="term" value="F:oxidoreductase activity, acting on NAD(P)H"/>
    <property type="evidence" value="ECO:0007669"/>
    <property type="project" value="TreeGrafter"/>
</dbReference>
<dbReference type="RefSeq" id="WP_083063292.1">
    <property type="nucleotide sequence ID" value="NZ_MVHG01000005.1"/>
</dbReference>
<proteinExistence type="predicted"/>
<dbReference type="CDD" id="cd08268">
    <property type="entry name" value="MDR2"/>
    <property type="match status" value="1"/>
</dbReference>
<comment type="caution">
    <text evidence="4">The sequence shown here is derived from an EMBL/GenBank/DDBJ whole genome shotgun (WGS) entry which is preliminary data.</text>
</comment>
<dbReference type="InterPro" id="IPR020843">
    <property type="entry name" value="ER"/>
</dbReference>
<evidence type="ECO:0000256" key="2">
    <source>
        <dbReference type="ARBA" id="ARBA00023002"/>
    </source>
</evidence>
<protein>
    <recommendedName>
        <fullName evidence="3">Enoyl reductase (ER) domain-containing protein</fullName>
    </recommendedName>
</protein>
<dbReference type="InterPro" id="IPR036291">
    <property type="entry name" value="NAD(P)-bd_dom_sf"/>
</dbReference>
<evidence type="ECO:0000313" key="4">
    <source>
        <dbReference type="EMBL" id="ORA19909.1"/>
    </source>
</evidence>
<dbReference type="SUPFAM" id="SSF51735">
    <property type="entry name" value="NAD(P)-binding Rossmann-fold domains"/>
    <property type="match status" value="1"/>
</dbReference>